<reference evidence="2" key="1">
    <citation type="submission" date="2020-06" db="EMBL/GenBank/DDBJ databases">
        <title>Unique genomic features of the anaerobic methanotrophic archaea.</title>
        <authorList>
            <person name="Chadwick G.L."/>
            <person name="Skennerton C.T."/>
            <person name="Laso-Perez R."/>
            <person name="Leu A.O."/>
            <person name="Speth D.R."/>
            <person name="Yu H."/>
            <person name="Morgan-Lang C."/>
            <person name="Hatzenpichler R."/>
            <person name="Goudeau D."/>
            <person name="Malmstrom R."/>
            <person name="Brazelton W.J."/>
            <person name="Woyke T."/>
            <person name="Hallam S.J."/>
            <person name="Tyson G.W."/>
            <person name="Wegener G."/>
            <person name="Boetius A."/>
            <person name="Orphan V."/>
        </authorList>
    </citation>
    <scope>NUCLEOTIDE SEQUENCE</scope>
</reference>
<accession>A0A7G9YP79</accession>
<feature type="domain" description="Carboxymuconolactone decarboxylase-like" evidence="1">
    <location>
        <begin position="28"/>
        <end position="110"/>
    </location>
</feature>
<dbReference type="SUPFAM" id="SSF69118">
    <property type="entry name" value="AhpD-like"/>
    <property type="match status" value="1"/>
</dbReference>
<organism evidence="2">
    <name type="scientific">Candidatus Methanogaster sp. ANME-2c ERB4</name>
    <dbReference type="NCBI Taxonomy" id="2759911"/>
    <lineage>
        <taxon>Archaea</taxon>
        <taxon>Methanobacteriati</taxon>
        <taxon>Methanobacteriota</taxon>
        <taxon>Stenosarchaea group</taxon>
        <taxon>Methanomicrobia</taxon>
        <taxon>Methanosarcinales</taxon>
        <taxon>ANME-2 cluster</taxon>
        <taxon>Candidatus Methanogasteraceae</taxon>
        <taxon>Candidatus Methanogaster</taxon>
    </lineage>
</organism>
<dbReference type="PANTHER" id="PTHR33930">
    <property type="entry name" value="ALKYL HYDROPEROXIDE REDUCTASE AHPD"/>
    <property type="match status" value="1"/>
</dbReference>
<dbReference type="GO" id="GO:0051920">
    <property type="term" value="F:peroxiredoxin activity"/>
    <property type="evidence" value="ECO:0007669"/>
    <property type="project" value="InterPro"/>
</dbReference>
<evidence type="ECO:0000259" key="1">
    <source>
        <dbReference type="Pfam" id="PF02627"/>
    </source>
</evidence>
<evidence type="ECO:0000313" key="2">
    <source>
        <dbReference type="EMBL" id="QNO49813.1"/>
    </source>
</evidence>
<dbReference type="InterPro" id="IPR003779">
    <property type="entry name" value="CMD-like"/>
</dbReference>
<dbReference type="Pfam" id="PF02627">
    <property type="entry name" value="CMD"/>
    <property type="match status" value="1"/>
</dbReference>
<gene>
    <name evidence="2" type="ORF">DBPBNLAN_00023</name>
</gene>
<dbReference type="AlphaFoldDB" id="A0A7G9YP79"/>
<sequence length="119" mass="13119">MEKQIVDSISKKIGFTPDIMKTIGEIDPSFLRMYQKCDEGVLKDGALSVKVKTLMALAAVAAQRCEPCVESQMRNAINNGATKEEIVETLEVVFMTSGAPGVAMFRNALKQLPKRLKTR</sequence>
<dbReference type="EMBL" id="MT631397">
    <property type="protein sequence ID" value="QNO49813.1"/>
    <property type="molecule type" value="Genomic_DNA"/>
</dbReference>
<dbReference type="PANTHER" id="PTHR33930:SF2">
    <property type="entry name" value="BLR3452 PROTEIN"/>
    <property type="match status" value="1"/>
</dbReference>
<dbReference type="InterPro" id="IPR029032">
    <property type="entry name" value="AhpD-like"/>
</dbReference>
<protein>
    <recommendedName>
        <fullName evidence="1">Carboxymuconolactone decarboxylase-like domain-containing protein</fullName>
    </recommendedName>
</protein>
<dbReference type="Gene3D" id="1.20.1290.10">
    <property type="entry name" value="AhpD-like"/>
    <property type="match status" value="1"/>
</dbReference>
<name>A0A7G9YP79_9EURY</name>
<proteinExistence type="predicted"/>